<dbReference type="AlphaFoldDB" id="F5XZF6"/>
<dbReference type="OrthoDB" id="8899400at2"/>
<evidence type="ECO:0008006" key="4">
    <source>
        <dbReference type="Google" id="ProtNLM"/>
    </source>
</evidence>
<feature type="signal peptide" evidence="1">
    <location>
        <begin position="1"/>
        <end position="21"/>
    </location>
</feature>
<dbReference type="RefSeq" id="WP_013902744.1">
    <property type="nucleotide sequence ID" value="NC_015677.1"/>
</dbReference>
<dbReference type="HOGENOM" id="CLU_1036743_0_0_4"/>
<name>F5XZF6_RAMTT</name>
<keyword evidence="3" id="KW-1185">Reference proteome</keyword>
<evidence type="ECO:0000313" key="3">
    <source>
        <dbReference type="Proteomes" id="UP000008385"/>
    </source>
</evidence>
<dbReference type="Proteomes" id="UP000008385">
    <property type="component" value="Chromosome"/>
</dbReference>
<feature type="chain" id="PRO_5003335431" description="DUF4198 domain-containing protein" evidence="1">
    <location>
        <begin position="22"/>
        <end position="268"/>
    </location>
</feature>
<gene>
    <name evidence="2" type="ordered locus">Rta_34000</name>
</gene>
<keyword evidence="1" id="KW-0732">Signal</keyword>
<sequence>MAWQRWCAATLLALLATASWGHDSWLTPSRSVPPAGRQLLQLTTGNRYPVPEFSQSRESVVAARCSDGLVDLPLQPWRDQPQWLELAALAADGRPPLGCWLELAAVDVEIEPATVQLYFDEIRLAPQLRQAWAAQLARGVRWRERYRKFARVELPAAAQAAPERLRQARQPAGLGLELVVLGDQPVAARRRTEFQLLRDGKPLAGLPVELVSQRSAFGLWGRTDDQGRVGWVLPFGGQWLLRGTELLPSGERPDTWDSRFVTLVVEAS</sequence>
<organism evidence="2 3">
    <name type="scientific">Ramlibacter tataouinensis (strain ATCC BAA-407 / DSM 14655 / LMG 21543 / TTB310)</name>
    <dbReference type="NCBI Taxonomy" id="365046"/>
    <lineage>
        <taxon>Bacteria</taxon>
        <taxon>Pseudomonadati</taxon>
        <taxon>Pseudomonadota</taxon>
        <taxon>Betaproteobacteria</taxon>
        <taxon>Burkholderiales</taxon>
        <taxon>Comamonadaceae</taxon>
        <taxon>Ramlibacter</taxon>
    </lineage>
</organism>
<evidence type="ECO:0000256" key="1">
    <source>
        <dbReference type="SAM" id="SignalP"/>
    </source>
</evidence>
<proteinExistence type="predicted"/>
<reference evidence="3" key="1">
    <citation type="submission" date="2006-01" db="EMBL/GenBank/DDBJ databases">
        <title>Genome of the cyst-dividing bacterium Ramlibacter tataouinensis.</title>
        <authorList>
            <person name="Barakat M."/>
            <person name="Ortet P."/>
            <person name="De Luca G."/>
            <person name="Jourlin-Castelli C."/>
            <person name="Ansaldi M."/>
            <person name="Py B."/>
            <person name="Fichant G."/>
            <person name="Coutinho P."/>
            <person name="Voulhoux R."/>
            <person name="Bastien O."/>
            <person name="Roy S."/>
            <person name="Marechal E."/>
            <person name="Henrissat B."/>
            <person name="Quentin Y."/>
            <person name="Noirot P."/>
            <person name="Filloux A."/>
            <person name="Mejean V."/>
            <person name="DuBow M."/>
            <person name="Barras F."/>
            <person name="Heulin T."/>
        </authorList>
    </citation>
    <scope>NUCLEOTIDE SEQUENCE [LARGE SCALE GENOMIC DNA]</scope>
    <source>
        <strain evidence="3">ATCC BAA-407 / DSM 14655 / LMG 21543 / TTB310</strain>
    </source>
</reference>
<dbReference type="EMBL" id="CP000245">
    <property type="protein sequence ID" value="AEG94513.1"/>
    <property type="molecule type" value="Genomic_DNA"/>
</dbReference>
<evidence type="ECO:0000313" key="2">
    <source>
        <dbReference type="EMBL" id="AEG94513.1"/>
    </source>
</evidence>
<dbReference type="KEGG" id="rta:Rta_34000"/>
<dbReference type="STRING" id="365046.Rta_34000"/>
<dbReference type="InterPro" id="IPR019613">
    <property type="entry name" value="DUF4198"/>
</dbReference>
<reference evidence="2 3" key="2">
    <citation type="journal article" date="2011" name="PLoS ONE">
        <title>The Cyst-Dividing Bacterium Ramlibacter tataouinensis TTB310 Genome Reveals a Well-Stocked Toolbox for Adaptation to a Desert Environment.</title>
        <authorList>
            <person name="De Luca G."/>
            <person name="Barakat M."/>
            <person name="Ortet P."/>
            <person name="Fochesato S."/>
            <person name="Jourlin-Castelli C."/>
            <person name="Ansaldi M."/>
            <person name="Py B."/>
            <person name="Fichant G."/>
            <person name="Coutinho P.M."/>
            <person name="Voulhoux R."/>
            <person name="Bastien O."/>
            <person name="Marechal E."/>
            <person name="Henrissat B."/>
            <person name="Quentin Y."/>
            <person name="Noirot P."/>
            <person name="Filloux A."/>
            <person name="Mejean V."/>
            <person name="Dubow M.S."/>
            <person name="Barras F."/>
            <person name="Barbe V."/>
            <person name="Weissenbach J."/>
            <person name="Mihalcescu I."/>
            <person name="Vermeglio A."/>
            <person name="Achouak W."/>
            <person name="Heulin T."/>
        </authorList>
    </citation>
    <scope>NUCLEOTIDE SEQUENCE [LARGE SCALE GENOMIC DNA]</scope>
    <source>
        <strain evidence="3">ATCC BAA-407 / DSM 14655 / LMG 21543 / TTB310</strain>
    </source>
</reference>
<protein>
    <recommendedName>
        <fullName evidence="4">DUF4198 domain-containing protein</fullName>
    </recommendedName>
</protein>
<dbReference type="eggNOG" id="COG5266">
    <property type="taxonomic scope" value="Bacteria"/>
</dbReference>
<accession>F5XZF6</accession>
<dbReference type="Pfam" id="PF10670">
    <property type="entry name" value="DUF4198"/>
    <property type="match status" value="1"/>
</dbReference>